<feature type="domain" description="Fumarate lyase N-terminal" evidence="1">
    <location>
        <begin position="32"/>
        <end position="126"/>
    </location>
</feature>
<dbReference type="GO" id="GO:0006108">
    <property type="term" value="P:malate metabolic process"/>
    <property type="evidence" value="ECO:0007669"/>
    <property type="project" value="TreeGrafter"/>
</dbReference>
<dbReference type="PANTHER" id="PTHR11444:SF1">
    <property type="entry name" value="FUMARATE HYDRATASE, MITOCHONDRIAL"/>
    <property type="match status" value="1"/>
</dbReference>
<sequence length="126" mass="14285">MIEFMLYKNIIKLIQKMKKKYRIEFDSLGSKKIDSTQLWGAQTQRSLENFKIGNEKMPKEIIIAFGHQKKAAALANIKIGKLNSKIGKAIIDACNQIINLKLIDEFPLSIWQTGSGTQTNMNANEV</sequence>
<accession>A0A383AY57</accession>
<dbReference type="InterPro" id="IPR008948">
    <property type="entry name" value="L-Aspartase-like"/>
</dbReference>
<dbReference type="InterPro" id="IPR005677">
    <property type="entry name" value="Fum_hydII"/>
</dbReference>
<gene>
    <name evidence="2" type="ORF">METZ01_LOCUS465486</name>
</gene>
<dbReference type="InterPro" id="IPR024083">
    <property type="entry name" value="Fumarase/histidase_N"/>
</dbReference>
<reference evidence="2" key="1">
    <citation type="submission" date="2018-05" db="EMBL/GenBank/DDBJ databases">
        <authorList>
            <person name="Lanie J.A."/>
            <person name="Ng W.-L."/>
            <person name="Kazmierczak K.M."/>
            <person name="Andrzejewski T.M."/>
            <person name="Davidsen T.M."/>
            <person name="Wayne K.J."/>
            <person name="Tettelin H."/>
            <person name="Glass J.I."/>
            <person name="Rusch D."/>
            <person name="Podicherti R."/>
            <person name="Tsui H.-C.T."/>
            <person name="Winkler M.E."/>
        </authorList>
    </citation>
    <scope>NUCLEOTIDE SEQUENCE</scope>
</reference>
<dbReference type="PANTHER" id="PTHR11444">
    <property type="entry name" value="ASPARTATEAMMONIA/ARGININOSUCCINATE/ADENYLOSUCCINATE LYASE"/>
    <property type="match status" value="1"/>
</dbReference>
<dbReference type="SUPFAM" id="SSF48557">
    <property type="entry name" value="L-aspartase-like"/>
    <property type="match status" value="1"/>
</dbReference>
<dbReference type="Gene3D" id="1.10.275.10">
    <property type="entry name" value="Fumarase/aspartase (N-terminal domain)"/>
    <property type="match status" value="1"/>
</dbReference>
<evidence type="ECO:0000259" key="1">
    <source>
        <dbReference type="Pfam" id="PF00206"/>
    </source>
</evidence>
<dbReference type="Pfam" id="PF00206">
    <property type="entry name" value="Lyase_1"/>
    <property type="match status" value="1"/>
</dbReference>
<dbReference type="GO" id="GO:0006099">
    <property type="term" value="P:tricarboxylic acid cycle"/>
    <property type="evidence" value="ECO:0007669"/>
    <property type="project" value="TreeGrafter"/>
</dbReference>
<dbReference type="AlphaFoldDB" id="A0A383AY57"/>
<feature type="non-terminal residue" evidence="2">
    <location>
        <position position="126"/>
    </location>
</feature>
<name>A0A383AY57_9ZZZZ</name>
<dbReference type="InterPro" id="IPR022761">
    <property type="entry name" value="Fumarate_lyase_N"/>
</dbReference>
<dbReference type="GO" id="GO:0004333">
    <property type="term" value="F:fumarate hydratase activity"/>
    <property type="evidence" value="ECO:0007669"/>
    <property type="project" value="InterPro"/>
</dbReference>
<proteinExistence type="predicted"/>
<evidence type="ECO:0000313" key="2">
    <source>
        <dbReference type="EMBL" id="SVE12632.1"/>
    </source>
</evidence>
<organism evidence="2">
    <name type="scientific">marine metagenome</name>
    <dbReference type="NCBI Taxonomy" id="408172"/>
    <lineage>
        <taxon>unclassified sequences</taxon>
        <taxon>metagenomes</taxon>
        <taxon>ecological metagenomes</taxon>
    </lineage>
</organism>
<dbReference type="EMBL" id="UINC01195868">
    <property type="protein sequence ID" value="SVE12632.1"/>
    <property type="molecule type" value="Genomic_DNA"/>
</dbReference>
<dbReference type="GO" id="GO:0006106">
    <property type="term" value="P:fumarate metabolic process"/>
    <property type="evidence" value="ECO:0007669"/>
    <property type="project" value="InterPro"/>
</dbReference>
<protein>
    <recommendedName>
        <fullName evidence="1">Fumarate lyase N-terminal domain-containing protein</fullName>
    </recommendedName>
</protein>